<dbReference type="Gene3D" id="2.60.40.10">
    <property type="entry name" value="Immunoglobulins"/>
    <property type="match status" value="1"/>
</dbReference>
<dbReference type="Pfam" id="PF07686">
    <property type="entry name" value="V-set"/>
    <property type="match status" value="1"/>
</dbReference>
<dbReference type="GO" id="GO:0005576">
    <property type="term" value="C:extracellular region"/>
    <property type="evidence" value="ECO:0007669"/>
    <property type="project" value="UniProtKB-ARBA"/>
</dbReference>
<dbReference type="PROSITE" id="PS50835">
    <property type="entry name" value="IG_LIKE"/>
    <property type="match status" value="1"/>
</dbReference>
<evidence type="ECO:0000259" key="4">
    <source>
        <dbReference type="PROSITE" id="PS50835"/>
    </source>
</evidence>
<keyword evidence="3" id="KW-1280">Immunoglobulin</keyword>
<evidence type="ECO:0000313" key="6">
    <source>
        <dbReference type="Proteomes" id="UP000694393"/>
    </source>
</evidence>
<dbReference type="SUPFAM" id="SSF48726">
    <property type="entry name" value="Immunoglobulin"/>
    <property type="match status" value="1"/>
</dbReference>
<name>A0A8C8S900_9SAUR</name>
<dbReference type="SMART" id="SM00406">
    <property type="entry name" value="IGv"/>
    <property type="match status" value="1"/>
</dbReference>
<evidence type="ECO:0000256" key="2">
    <source>
        <dbReference type="ARBA" id="ARBA00023130"/>
    </source>
</evidence>
<evidence type="ECO:0000256" key="1">
    <source>
        <dbReference type="ARBA" id="ARBA00022859"/>
    </source>
</evidence>
<dbReference type="Proteomes" id="UP000694393">
    <property type="component" value="Unplaced"/>
</dbReference>
<reference evidence="5" key="2">
    <citation type="submission" date="2025-09" db="UniProtKB">
        <authorList>
            <consortium name="Ensembl"/>
        </authorList>
    </citation>
    <scope>IDENTIFICATION</scope>
</reference>
<sequence>EREIWYEVFPLFLLSSTGVYSQITLVESGGGIKNKPGETIQLTCTVSGFSLTSYAVYWVRQPLGNGLEWIGGIWYDGSTSYNDDLKNRLSITRDTSKSQVYLYLSALEPGDTSAYSCVRYTQ</sequence>
<dbReference type="InterPro" id="IPR007110">
    <property type="entry name" value="Ig-like_dom"/>
</dbReference>
<proteinExistence type="predicted"/>
<accession>A0A8C8S900</accession>
<dbReference type="Ensembl" id="ENSPCET00000016840.1">
    <property type="protein sequence ID" value="ENSPCEP00000016269.1"/>
    <property type="gene ID" value="ENSPCEG00000012793.1"/>
</dbReference>
<dbReference type="GO" id="GO:0002250">
    <property type="term" value="P:adaptive immune response"/>
    <property type="evidence" value="ECO:0007669"/>
    <property type="project" value="UniProtKB-KW"/>
</dbReference>
<keyword evidence="2" id="KW-1064">Adaptive immunity</keyword>
<evidence type="ECO:0000313" key="5">
    <source>
        <dbReference type="Ensembl" id="ENSPCEP00000016269.1"/>
    </source>
</evidence>
<reference evidence="5" key="1">
    <citation type="submission" date="2025-08" db="UniProtKB">
        <authorList>
            <consortium name="Ensembl"/>
        </authorList>
    </citation>
    <scope>IDENTIFICATION</scope>
</reference>
<dbReference type="GO" id="GO:0019814">
    <property type="term" value="C:immunoglobulin complex"/>
    <property type="evidence" value="ECO:0007669"/>
    <property type="project" value="UniProtKB-KW"/>
</dbReference>
<keyword evidence="1" id="KW-0391">Immunity</keyword>
<dbReference type="InterPro" id="IPR050199">
    <property type="entry name" value="IgHV"/>
</dbReference>
<evidence type="ECO:0000256" key="3">
    <source>
        <dbReference type="ARBA" id="ARBA00043265"/>
    </source>
</evidence>
<dbReference type="InterPro" id="IPR013106">
    <property type="entry name" value="Ig_V-set"/>
</dbReference>
<protein>
    <recommendedName>
        <fullName evidence="4">Ig-like domain-containing protein</fullName>
    </recommendedName>
</protein>
<organism evidence="5 6">
    <name type="scientific">Pelusios castaneus</name>
    <name type="common">West African mud turtle</name>
    <dbReference type="NCBI Taxonomy" id="367368"/>
    <lineage>
        <taxon>Eukaryota</taxon>
        <taxon>Metazoa</taxon>
        <taxon>Chordata</taxon>
        <taxon>Craniata</taxon>
        <taxon>Vertebrata</taxon>
        <taxon>Euteleostomi</taxon>
        <taxon>Archelosauria</taxon>
        <taxon>Testudinata</taxon>
        <taxon>Testudines</taxon>
        <taxon>Pleurodira</taxon>
        <taxon>Pelomedusidae</taxon>
        <taxon>Pelusios</taxon>
    </lineage>
</organism>
<feature type="domain" description="Ig-like" evidence="4">
    <location>
        <begin position="10"/>
        <end position="122"/>
    </location>
</feature>
<dbReference type="PANTHER" id="PTHR23266">
    <property type="entry name" value="IMMUNOGLOBULIN HEAVY CHAIN"/>
    <property type="match status" value="1"/>
</dbReference>
<dbReference type="InterPro" id="IPR013783">
    <property type="entry name" value="Ig-like_fold"/>
</dbReference>
<keyword evidence="6" id="KW-1185">Reference proteome</keyword>
<dbReference type="AlphaFoldDB" id="A0A8C8S900"/>
<dbReference type="InterPro" id="IPR036179">
    <property type="entry name" value="Ig-like_dom_sf"/>
</dbReference>